<evidence type="ECO:0000256" key="2">
    <source>
        <dbReference type="ARBA" id="ARBA00004651"/>
    </source>
</evidence>
<evidence type="ECO:0000256" key="12">
    <source>
        <dbReference type="ARBA" id="ARBA00023012"/>
    </source>
</evidence>
<dbReference type="InterPro" id="IPR036890">
    <property type="entry name" value="HATPase_C_sf"/>
</dbReference>
<keyword evidence="7 14" id="KW-0812">Transmembrane</keyword>
<protein>
    <recommendedName>
        <fullName evidence="3">histidine kinase</fullName>
        <ecNumber evidence="3">2.7.13.3</ecNumber>
    </recommendedName>
</protein>
<dbReference type="SUPFAM" id="SSF55874">
    <property type="entry name" value="ATPase domain of HSP90 chaperone/DNA topoisomerase II/histidine kinase"/>
    <property type="match status" value="1"/>
</dbReference>
<dbReference type="EC" id="2.7.13.3" evidence="3"/>
<keyword evidence="18" id="KW-1185">Reference proteome</keyword>
<evidence type="ECO:0000256" key="8">
    <source>
        <dbReference type="ARBA" id="ARBA00022741"/>
    </source>
</evidence>
<dbReference type="Proteomes" id="UP001151071">
    <property type="component" value="Unassembled WGS sequence"/>
</dbReference>
<gene>
    <name evidence="17" type="ORF">O3V59_06525</name>
</gene>
<dbReference type="InterPro" id="IPR004358">
    <property type="entry name" value="Sig_transdc_His_kin-like_C"/>
</dbReference>
<keyword evidence="8" id="KW-0547">Nucleotide-binding</keyword>
<evidence type="ECO:0000256" key="1">
    <source>
        <dbReference type="ARBA" id="ARBA00000085"/>
    </source>
</evidence>
<evidence type="ECO:0000256" key="9">
    <source>
        <dbReference type="ARBA" id="ARBA00022777"/>
    </source>
</evidence>
<keyword evidence="4" id="KW-1003">Cell membrane</keyword>
<dbReference type="PROSITE" id="PS50885">
    <property type="entry name" value="HAMP"/>
    <property type="match status" value="1"/>
</dbReference>
<dbReference type="Pfam" id="PF00512">
    <property type="entry name" value="HisKA"/>
    <property type="match status" value="1"/>
</dbReference>
<evidence type="ECO:0000256" key="14">
    <source>
        <dbReference type="SAM" id="Phobius"/>
    </source>
</evidence>
<evidence type="ECO:0000256" key="5">
    <source>
        <dbReference type="ARBA" id="ARBA00022553"/>
    </source>
</evidence>
<dbReference type="RefSeq" id="WP_271139725.1">
    <property type="nucleotide sequence ID" value="NZ_JAPYYP010000005.1"/>
</dbReference>
<dbReference type="InterPro" id="IPR005467">
    <property type="entry name" value="His_kinase_dom"/>
</dbReference>
<dbReference type="AlphaFoldDB" id="A0A9X3TNZ0"/>
<dbReference type="SMART" id="SM00387">
    <property type="entry name" value="HATPase_c"/>
    <property type="match status" value="1"/>
</dbReference>
<dbReference type="CDD" id="cd00082">
    <property type="entry name" value="HisKA"/>
    <property type="match status" value="1"/>
</dbReference>
<keyword evidence="9 17" id="KW-0418">Kinase</keyword>
<evidence type="ECO:0000256" key="13">
    <source>
        <dbReference type="ARBA" id="ARBA00023136"/>
    </source>
</evidence>
<comment type="catalytic activity">
    <reaction evidence="1">
        <text>ATP + protein L-histidine = ADP + protein N-phospho-L-histidine.</text>
        <dbReference type="EC" id="2.7.13.3"/>
    </reaction>
</comment>
<dbReference type="InterPro" id="IPR003661">
    <property type="entry name" value="HisK_dim/P_dom"/>
</dbReference>
<dbReference type="InterPro" id="IPR036097">
    <property type="entry name" value="HisK_dim/P_sf"/>
</dbReference>
<organism evidence="17 18">
    <name type="scientific">Brevibacillus thermoruber</name>
    <dbReference type="NCBI Taxonomy" id="33942"/>
    <lineage>
        <taxon>Bacteria</taxon>
        <taxon>Bacillati</taxon>
        <taxon>Bacillota</taxon>
        <taxon>Bacilli</taxon>
        <taxon>Bacillales</taxon>
        <taxon>Paenibacillaceae</taxon>
        <taxon>Brevibacillus</taxon>
    </lineage>
</organism>
<comment type="subcellular location">
    <subcellularLocation>
        <location evidence="2">Cell membrane</location>
        <topology evidence="2">Multi-pass membrane protein</topology>
    </subcellularLocation>
</comment>
<feature type="domain" description="HAMP" evidence="16">
    <location>
        <begin position="181"/>
        <end position="233"/>
    </location>
</feature>
<dbReference type="InterPro" id="IPR003594">
    <property type="entry name" value="HATPase_dom"/>
</dbReference>
<keyword evidence="12" id="KW-0902">Two-component regulatory system</keyword>
<dbReference type="Gene3D" id="6.10.340.10">
    <property type="match status" value="1"/>
</dbReference>
<keyword evidence="11 14" id="KW-1133">Transmembrane helix</keyword>
<dbReference type="PROSITE" id="PS50109">
    <property type="entry name" value="HIS_KIN"/>
    <property type="match status" value="1"/>
</dbReference>
<dbReference type="PRINTS" id="PR00344">
    <property type="entry name" value="BCTRLSENSOR"/>
</dbReference>
<keyword evidence="13 14" id="KW-0472">Membrane</keyword>
<keyword evidence="5" id="KW-0597">Phosphoprotein</keyword>
<dbReference type="PANTHER" id="PTHR45528:SF1">
    <property type="entry name" value="SENSOR HISTIDINE KINASE CPXA"/>
    <property type="match status" value="1"/>
</dbReference>
<dbReference type="FunFam" id="1.10.287.130:FF:000001">
    <property type="entry name" value="Two-component sensor histidine kinase"/>
    <property type="match status" value="1"/>
</dbReference>
<keyword evidence="10" id="KW-0067">ATP-binding</keyword>
<dbReference type="Gene3D" id="1.10.287.130">
    <property type="match status" value="1"/>
</dbReference>
<evidence type="ECO:0000256" key="10">
    <source>
        <dbReference type="ARBA" id="ARBA00022840"/>
    </source>
</evidence>
<dbReference type="InterPro" id="IPR003660">
    <property type="entry name" value="HAMP_dom"/>
</dbReference>
<dbReference type="EMBL" id="JAPYYP010000005">
    <property type="protein sequence ID" value="MDA5108006.1"/>
    <property type="molecule type" value="Genomic_DNA"/>
</dbReference>
<dbReference type="PANTHER" id="PTHR45528">
    <property type="entry name" value="SENSOR HISTIDINE KINASE CPXA"/>
    <property type="match status" value="1"/>
</dbReference>
<dbReference type="InterPro" id="IPR050398">
    <property type="entry name" value="HssS/ArlS-like"/>
</dbReference>
<proteinExistence type="predicted"/>
<evidence type="ECO:0000259" key="16">
    <source>
        <dbReference type="PROSITE" id="PS50885"/>
    </source>
</evidence>
<dbReference type="InterPro" id="IPR048590">
    <property type="entry name" value="CusS-like_sensor"/>
</dbReference>
<dbReference type="Gene3D" id="3.30.565.10">
    <property type="entry name" value="Histidine kinase-like ATPase, C-terminal domain"/>
    <property type="match status" value="1"/>
</dbReference>
<dbReference type="CDD" id="cd00075">
    <property type="entry name" value="HATPase"/>
    <property type="match status" value="1"/>
</dbReference>
<dbReference type="GO" id="GO:0005524">
    <property type="term" value="F:ATP binding"/>
    <property type="evidence" value="ECO:0007669"/>
    <property type="project" value="UniProtKB-KW"/>
</dbReference>
<evidence type="ECO:0000313" key="18">
    <source>
        <dbReference type="Proteomes" id="UP001151071"/>
    </source>
</evidence>
<evidence type="ECO:0000256" key="6">
    <source>
        <dbReference type="ARBA" id="ARBA00022679"/>
    </source>
</evidence>
<evidence type="ECO:0000259" key="15">
    <source>
        <dbReference type="PROSITE" id="PS50109"/>
    </source>
</evidence>
<accession>A0A9X3TNZ0</accession>
<dbReference type="Pfam" id="PF02518">
    <property type="entry name" value="HATPase_c"/>
    <property type="match status" value="1"/>
</dbReference>
<evidence type="ECO:0000256" key="3">
    <source>
        <dbReference type="ARBA" id="ARBA00012438"/>
    </source>
</evidence>
<dbReference type="Pfam" id="PF21085">
    <property type="entry name" value="CusS"/>
    <property type="match status" value="1"/>
</dbReference>
<sequence length="450" mass="50623">MKLLYRITLAFGLLLIVVTGVSAYLINSFLLENLIEQQRRELALKGQVWIEKVKASGETIKPEEIQELSRLVVSNRKVEILLLGRRKKVLYTTLPSASLDQWIDQLERKAKKRQDKNIWMIGSDDYIVVTLPLKNGENQRLLLATPVRGVKDMRMELTGNIMASLLLGAICAIILSFFITRSLVTPLSRLTEEIKKVQRRRFSEVEMIPASGEIAEVTRSVYFMAQELDRFHSSQKQFFQNASHELKTPLMSIQGYAEGIRDGVFTGESARQGLDVIVKETTRLKNIVTEMILLAKLESEEDLFHPSEVSVLELVHQAVERLHPLMMQNGVDIAVRCGAANPRINVDSEKFLQAVLNILGNAVRHAREHIEISIEEKNRHVLIDIIDDGEGIPDDLLPNLFHRFVKGKNGETGLGLAISRAIVERSGGTIEAGNGRTGAVFRIRMPLLHG</sequence>
<dbReference type="GO" id="GO:0000155">
    <property type="term" value="F:phosphorelay sensor kinase activity"/>
    <property type="evidence" value="ECO:0007669"/>
    <property type="project" value="InterPro"/>
</dbReference>
<evidence type="ECO:0000256" key="7">
    <source>
        <dbReference type="ARBA" id="ARBA00022692"/>
    </source>
</evidence>
<evidence type="ECO:0000256" key="11">
    <source>
        <dbReference type="ARBA" id="ARBA00022989"/>
    </source>
</evidence>
<evidence type="ECO:0000313" key="17">
    <source>
        <dbReference type="EMBL" id="MDA5108006.1"/>
    </source>
</evidence>
<dbReference type="GO" id="GO:0005886">
    <property type="term" value="C:plasma membrane"/>
    <property type="evidence" value="ECO:0007669"/>
    <property type="project" value="UniProtKB-SubCell"/>
</dbReference>
<dbReference type="SMART" id="SM00388">
    <property type="entry name" value="HisKA"/>
    <property type="match status" value="1"/>
</dbReference>
<reference evidence="17" key="1">
    <citation type="submission" date="2022-12" db="EMBL/GenBank/DDBJ databases">
        <title>Draft genome sequence of the thermophilic strain Brevibacillus thermoruber HT42, isolated from Los Humeros, Puebla, Mexico, with biotechnological potential.</title>
        <authorList>
            <person name="Lara Sanchez J."/>
            <person name="Solis Palacios R."/>
            <person name="Bustos Baena A.S."/>
            <person name="Ruz Baez A.E."/>
            <person name="Espinosa Luna G."/>
            <person name="Oliart Ros R.M."/>
        </authorList>
    </citation>
    <scope>NUCLEOTIDE SEQUENCE</scope>
    <source>
        <strain evidence="17">HT42</strain>
    </source>
</reference>
<feature type="domain" description="Histidine kinase" evidence="15">
    <location>
        <begin position="241"/>
        <end position="449"/>
    </location>
</feature>
<feature type="transmembrane region" description="Helical" evidence="14">
    <location>
        <begin position="161"/>
        <end position="180"/>
    </location>
</feature>
<comment type="caution">
    <text evidence="17">The sequence shown here is derived from an EMBL/GenBank/DDBJ whole genome shotgun (WGS) entry which is preliminary data.</text>
</comment>
<keyword evidence="6" id="KW-0808">Transferase</keyword>
<evidence type="ECO:0000256" key="4">
    <source>
        <dbReference type="ARBA" id="ARBA00022475"/>
    </source>
</evidence>
<dbReference type="SUPFAM" id="SSF47384">
    <property type="entry name" value="Homodimeric domain of signal transducing histidine kinase"/>
    <property type="match status" value="1"/>
</dbReference>
<name>A0A9X3TNZ0_9BACL</name>